<proteinExistence type="predicted"/>
<dbReference type="SUPFAM" id="SSF48452">
    <property type="entry name" value="TPR-like"/>
    <property type="match status" value="1"/>
</dbReference>
<evidence type="ECO:0000313" key="2">
    <source>
        <dbReference type="Proteomes" id="UP000287972"/>
    </source>
</evidence>
<dbReference type="EMBL" id="NKCL01000759">
    <property type="protein sequence ID" value="RSL52427.1"/>
    <property type="molecule type" value="Genomic_DNA"/>
</dbReference>
<dbReference type="AlphaFoldDB" id="A0A428PHD6"/>
<organism evidence="1 2">
    <name type="scientific">Fusarium floridanum</name>
    <dbReference type="NCBI Taxonomy" id="1325733"/>
    <lineage>
        <taxon>Eukaryota</taxon>
        <taxon>Fungi</taxon>
        <taxon>Dikarya</taxon>
        <taxon>Ascomycota</taxon>
        <taxon>Pezizomycotina</taxon>
        <taxon>Sordariomycetes</taxon>
        <taxon>Hypocreomycetidae</taxon>
        <taxon>Hypocreales</taxon>
        <taxon>Nectriaceae</taxon>
        <taxon>Fusarium</taxon>
        <taxon>Fusarium solani species complex</taxon>
    </lineage>
</organism>
<dbReference type="Proteomes" id="UP000287972">
    <property type="component" value="Unassembled WGS sequence"/>
</dbReference>
<keyword evidence="2" id="KW-1185">Reference proteome</keyword>
<dbReference type="Pfam" id="PF12895">
    <property type="entry name" value="ANAPC3"/>
    <property type="match status" value="1"/>
</dbReference>
<dbReference type="InterPro" id="IPR011990">
    <property type="entry name" value="TPR-like_helical_dom_sf"/>
</dbReference>
<evidence type="ECO:0000313" key="1">
    <source>
        <dbReference type="EMBL" id="RSL52427.1"/>
    </source>
</evidence>
<dbReference type="Gene3D" id="1.25.40.10">
    <property type="entry name" value="Tetratricopeptide repeat domain"/>
    <property type="match status" value="1"/>
</dbReference>
<accession>A0A428PHD6</accession>
<reference evidence="1 2" key="1">
    <citation type="submission" date="2017-06" db="EMBL/GenBank/DDBJ databases">
        <title>Comparative genomic analysis of Ambrosia Fusariam Clade fungi.</title>
        <authorList>
            <person name="Stajich J.E."/>
            <person name="Carrillo J."/>
            <person name="Kijimoto T."/>
            <person name="Eskalen A."/>
            <person name="O'Donnell K."/>
            <person name="Kasson M."/>
        </authorList>
    </citation>
    <scope>NUCLEOTIDE SEQUENCE [LARGE SCALE GENOMIC DNA]</scope>
    <source>
        <strain evidence="1 2">NRRL62606</strain>
    </source>
</reference>
<comment type="caution">
    <text evidence="1">The sequence shown here is derived from an EMBL/GenBank/DDBJ whole genome shotgun (WGS) entry which is preliminary data.</text>
</comment>
<name>A0A428PHD6_9HYPO</name>
<sequence>MEQAGLRLVYRQLDNDLNENALFLLDRLQAIEPDNSSLTHLRSLCCLRLQRFASAVEYSRDKGITGEHVGCSYIFAQSCMHQENYSEGITALEQARRIWDGSGIRSKAVISRDTTQPSWVSNLLLGR</sequence>
<protein>
    <submittedName>
        <fullName evidence="1">Uncharacterized protein</fullName>
    </submittedName>
</protein>
<gene>
    <name evidence="1" type="ORF">CEP51_015056</name>
</gene>